<gene>
    <name evidence="2" type="ORF">VP01_7003g2</name>
</gene>
<dbReference type="Proteomes" id="UP000037035">
    <property type="component" value="Unassembled WGS sequence"/>
</dbReference>
<evidence type="ECO:0000313" key="2">
    <source>
        <dbReference type="EMBL" id="KNZ46722.1"/>
    </source>
</evidence>
<sequence>MIEPQGAVDKNGHDVFDGYSYLAPSHKWDYIILKDEEDKSLGGDDSGADAEANTKSGFESNDPTSLPSHSPSKDKLPSSQPTTTIIVNESEEPCQSASNNEDDADK</sequence>
<proteinExistence type="predicted"/>
<feature type="compositionally biased region" description="Polar residues" evidence="1">
    <location>
        <begin position="77"/>
        <end position="99"/>
    </location>
</feature>
<keyword evidence="3" id="KW-1185">Reference proteome</keyword>
<dbReference type="VEuPathDB" id="FungiDB:VP01_7003g2"/>
<name>A0A0L6UEN9_9BASI</name>
<accession>A0A0L6UEN9</accession>
<comment type="caution">
    <text evidence="2">The sequence shown here is derived from an EMBL/GenBank/DDBJ whole genome shotgun (WGS) entry which is preliminary data.</text>
</comment>
<organism evidence="2 3">
    <name type="scientific">Puccinia sorghi</name>
    <dbReference type="NCBI Taxonomy" id="27349"/>
    <lineage>
        <taxon>Eukaryota</taxon>
        <taxon>Fungi</taxon>
        <taxon>Dikarya</taxon>
        <taxon>Basidiomycota</taxon>
        <taxon>Pucciniomycotina</taxon>
        <taxon>Pucciniomycetes</taxon>
        <taxon>Pucciniales</taxon>
        <taxon>Pucciniaceae</taxon>
        <taxon>Puccinia</taxon>
    </lineage>
</organism>
<evidence type="ECO:0000256" key="1">
    <source>
        <dbReference type="SAM" id="MobiDB-lite"/>
    </source>
</evidence>
<feature type="compositionally biased region" description="Polar residues" evidence="1">
    <location>
        <begin position="53"/>
        <end position="70"/>
    </location>
</feature>
<keyword evidence="2" id="KW-0808">Transferase</keyword>
<keyword evidence="2" id="KW-0418">Kinase</keyword>
<protein>
    <submittedName>
        <fullName evidence="2">AGC protein kinase</fullName>
    </submittedName>
</protein>
<evidence type="ECO:0000313" key="3">
    <source>
        <dbReference type="Proteomes" id="UP000037035"/>
    </source>
</evidence>
<dbReference type="GO" id="GO:0016301">
    <property type="term" value="F:kinase activity"/>
    <property type="evidence" value="ECO:0007669"/>
    <property type="project" value="UniProtKB-KW"/>
</dbReference>
<reference evidence="2 3" key="1">
    <citation type="submission" date="2015-08" db="EMBL/GenBank/DDBJ databases">
        <title>Next Generation Sequencing and Analysis of the Genome of Puccinia sorghi L Schw, the Causal Agent of Maize Common Rust.</title>
        <authorList>
            <person name="Rochi L."/>
            <person name="Burguener G."/>
            <person name="Darino M."/>
            <person name="Turjanski A."/>
            <person name="Kreff E."/>
            <person name="Dieguez M.J."/>
            <person name="Sacco F."/>
        </authorList>
    </citation>
    <scope>NUCLEOTIDE SEQUENCE [LARGE SCALE GENOMIC DNA]</scope>
    <source>
        <strain evidence="2 3">RO10H11247</strain>
    </source>
</reference>
<dbReference type="EMBL" id="LAVV01012388">
    <property type="protein sequence ID" value="KNZ46722.1"/>
    <property type="molecule type" value="Genomic_DNA"/>
</dbReference>
<feature type="region of interest" description="Disordered" evidence="1">
    <location>
        <begin position="38"/>
        <end position="106"/>
    </location>
</feature>
<dbReference type="STRING" id="27349.A0A0L6UEN9"/>
<dbReference type="AlphaFoldDB" id="A0A0L6UEN9"/>